<accession>A0A2D4IEG8</accession>
<evidence type="ECO:0000313" key="1">
    <source>
        <dbReference type="EMBL" id="LAA82608.1"/>
    </source>
</evidence>
<proteinExistence type="predicted"/>
<sequence>MSFPKSFFSVSLSANGSSVKQGPQIWHKVNKTNTKSAVKAQIQAQVQKHDIHKSKVQVQNQLTKSKIQIQGQETKAQIINSQSQSTFMAENQMDRFLQHCFAPCAGLSSCQLVQFITLV</sequence>
<reference evidence="1" key="1">
    <citation type="submission" date="2017-07" db="EMBL/GenBank/DDBJ databases">
        <authorList>
            <person name="Mikheyev A."/>
            <person name="Grau M."/>
        </authorList>
    </citation>
    <scope>NUCLEOTIDE SEQUENCE</scope>
    <source>
        <tissue evidence="1">Venom_gland</tissue>
    </source>
</reference>
<protein>
    <submittedName>
        <fullName evidence="1">Uncharacterized protein</fullName>
    </submittedName>
</protein>
<reference evidence="1" key="2">
    <citation type="submission" date="2017-11" db="EMBL/GenBank/DDBJ databases">
        <title>Coralsnake Venomics: Analyses of Venom Gland Transcriptomes and Proteomes of Six Brazilian Taxa.</title>
        <authorList>
            <person name="Aird S.D."/>
            <person name="Jorge da Silva N."/>
            <person name="Qiu L."/>
            <person name="Villar-Briones A."/>
            <person name="Aparecida-Saddi V."/>
            <person name="Campos-Telles M.P."/>
            <person name="Grau M."/>
            <person name="Mikheyev A.S."/>
        </authorList>
    </citation>
    <scope>NUCLEOTIDE SEQUENCE</scope>
    <source>
        <tissue evidence="1">Venom_gland</tissue>
    </source>
</reference>
<name>A0A2D4IEG8_MICLE</name>
<organism evidence="1">
    <name type="scientific">Micrurus lemniscatus lemniscatus</name>
    <dbReference type="NCBI Taxonomy" id="129467"/>
    <lineage>
        <taxon>Eukaryota</taxon>
        <taxon>Metazoa</taxon>
        <taxon>Chordata</taxon>
        <taxon>Craniata</taxon>
        <taxon>Vertebrata</taxon>
        <taxon>Euteleostomi</taxon>
        <taxon>Lepidosauria</taxon>
        <taxon>Squamata</taxon>
        <taxon>Bifurcata</taxon>
        <taxon>Unidentata</taxon>
        <taxon>Episquamata</taxon>
        <taxon>Toxicofera</taxon>
        <taxon>Serpentes</taxon>
        <taxon>Colubroidea</taxon>
        <taxon>Elapidae</taxon>
        <taxon>Elapinae</taxon>
        <taxon>Micrurus</taxon>
    </lineage>
</organism>
<dbReference type="AlphaFoldDB" id="A0A2D4IEG8"/>
<dbReference type="EMBL" id="IACK01094397">
    <property type="protein sequence ID" value="LAA82605.1"/>
    <property type="molecule type" value="Transcribed_RNA"/>
</dbReference>
<dbReference type="EMBL" id="IACK01094398">
    <property type="protein sequence ID" value="LAA82608.1"/>
    <property type="molecule type" value="Transcribed_RNA"/>
</dbReference>